<dbReference type="GO" id="GO:0016757">
    <property type="term" value="F:glycosyltransferase activity"/>
    <property type="evidence" value="ECO:0007669"/>
    <property type="project" value="InterPro"/>
</dbReference>
<dbReference type="Gene3D" id="3.40.50.2000">
    <property type="entry name" value="Glycogen Phosphorylase B"/>
    <property type="match status" value="2"/>
</dbReference>
<name>A0A5N7J5D3_9CLOT</name>
<feature type="domain" description="Glycosyl transferase family 1" evidence="1">
    <location>
        <begin position="186"/>
        <end position="348"/>
    </location>
</feature>
<dbReference type="PANTHER" id="PTHR45947">
    <property type="entry name" value="SULFOQUINOVOSYL TRANSFERASE SQD2"/>
    <property type="match status" value="1"/>
</dbReference>
<dbReference type="SUPFAM" id="SSF53756">
    <property type="entry name" value="UDP-Glycosyltransferase/glycogen phosphorylase"/>
    <property type="match status" value="1"/>
</dbReference>
<proteinExistence type="predicted"/>
<comment type="caution">
    <text evidence="3">The sequence shown here is derived from an EMBL/GenBank/DDBJ whole genome shotgun (WGS) entry which is preliminary data.</text>
</comment>
<reference evidence="3" key="1">
    <citation type="journal article" date="2019" name="Lett. Appl. Microbiol.">
        <title>A case of 'blown pack' spoilage of vacuum-packaged pork likely associated with Clostridium estertheticum in Canada.</title>
        <authorList>
            <person name="Zhang P."/>
            <person name="Ward P."/>
            <person name="McMullen L.M."/>
            <person name="Yang X."/>
        </authorList>
    </citation>
    <scope>NUCLEOTIDE SEQUENCE [LARGE SCALE GENOMIC DNA]</scope>
    <source>
        <strain evidence="3">MA19</strain>
    </source>
</reference>
<gene>
    <name evidence="3" type="ORF">E4V82_17770</name>
</gene>
<dbReference type="PANTHER" id="PTHR45947:SF3">
    <property type="entry name" value="SULFOQUINOVOSYL TRANSFERASE SQD2"/>
    <property type="match status" value="1"/>
</dbReference>
<dbReference type="AlphaFoldDB" id="A0A5N7J5D3"/>
<dbReference type="Pfam" id="PF13477">
    <property type="entry name" value="Glyco_trans_4_2"/>
    <property type="match status" value="1"/>
</dbReference>
<sequence length="370" mass="42526">MKKVLFVAHVVKRHFMLFHIPYLKWFKENGYETHVCARNDYEKKEDCNIPYCDKYYDLPFERSPFNSSNIVAYKQLKKIIDSNEYDIIHCHTPVGGVLTRLAARKARKNGTKVIYTAHGFHFFKGAPLTNWMLFYPVEKFCARYTDVLITINQEDYNIAQKFKANKVVYVPGVGVDTKKFCGLNIDRREKRKELGISDNQIALISVGELSKRKNHEVIIRALAKLNNPNTIYFICGQGVLDEYLKDRAKELKVDVRFLGFRKDVFEIFAATDLFVFPSLQEGLPVALMEAMSIGLSVVCSKIRGNTDLIADGKGGYLVESDDVEGFVKAIYKLADNAELREEIGKHNQEVVKDFDIENVNKIMCEIYKRA</sequence>
<evidence type="ECO:0000313" key="4">
    <source>
        <dbReference type="Proteomes" id="UP000342249"/>
    </source>
</evidence>
<dbReference type="RefSeq" id="WP_152753349.1">
    <property type="nucleotide sequence ID" value="NZ_SPSE01000044.1"/>
</dbReference>
<dbReference type="EMBL" id="SPSF01000043">
    <property type="protein sequence ID" value="MPQ63947.1"/>
    <property type="molecule type" value="Genomic_DNA"/>
</dbReference>
<accession>A0A5N7J5D3</accession>
<dbReference type="InterPro" id="IPR028098">
    <property type="entry name" value="Glyco_trans_4-like_N"/>
</dbReference>
<dbReference type="Proteomes" id="UP000342249">
    <property type="component" value="Unassembled WGS sequence"/>
</dbReference>
<organism evidence="3 4">
    <name type="scientific">Clostridium estertheticum</name>
    <dbReference type="NCBI Taxonomy" id="238834"/>
    <lineage>
        <taxon>Bacteria</taxon>
        <taxon>Bacillati</taxon>
        <taxon>Bacillota</taxon>
        <taxon>Clostridia</taxon>
        <taxon>Eubacteriales</taxon>
        <taxon>Clostridiaceae</taxon>
        <taxon>Clostridium</taxon>
    </lineage>
</organism>
<evidence type="ECO:0000313" key="3">
    <source>
        <dbReference type="EMBL" id="MPQ63947.1"/>
    </source>
</evidence>
<dbReference type="Pfam" id="PF00534">
    <property type="entry name" value="Glycos_transf_1"/>
    <property type="match status" value="1"/>
</dbReference>
<keyword evidence="3" id="KW-0808">Transferase</keyword>
<protein>
    <submittedName>
        <fullName evidence="3">Glycosyltransferase family 1 protein</fullName>
    </submittedName>
</protein>
<dbReference type="InterPro" id="IPR001296">
    <property type="entry name" value="Glyco_trans_1"/>
</dbReference>
<dbReference type="InterPro" id="IPR050194">
    <property type="entry name" value="Glycosyltransferase_grp1"/>
</dbReference>
<evidence type="ECO:0000259" key="2">
    <source>
        <dbReference type="Pfam" id="PF13477"/>
    </source>
</evidence>
<evidence type="ECO:0000259" key="1">
    <source>
        <dbReference type="Pfam" id="PF00534"/>
    </source>
</evidence>
<dbReference type="CDD" id="cd03808">
    <property type="entry name" value="GT4_CapM-like"/>
    <property type="match status" value="1"/>
</dbReference>
<feature type="domain" description="Glycosyltransferase subfamily 4-like N-terminal" evidence="2">
    <location>
        <begin position="3"/>
        <end position="150"/>
    </location>
</feature>